<proteinExistence type="predicted"/>
<organism evidence="1 2">
    <name type="scientific">Pleurotus cornucopiae</name>
    <name type="common">Cornucopia mushroom</name>
    <dbReference type="NCBI Taxonomy" id="5321"/>
    <lineage>
        <taxon>Eukaryota</taxon>
        <taxon>Fungi</taxon>
        <taxon>Dikarya</taxon>
        <taxon>Basidiomycota</taxon>
        <taxon>Agaricomycotina</taxon>
        <taxon>Agaricomycetes</taxon>
        <taxon>Agaricomycetidae</taxon>
        <taxon>Agaricales</taxon>
        <taxon>Pleurotineae</taxon>
        <taxon>Pleurotaceae</taxon>
        <taxon>Pleurotus</taxon>
    </lineage>
</organism>
<dbReference type="EMBL" id="WQMT02000002">
    <property type="protein sequence ID" value="KAG9225988.1"/>
    <property type="molecule type" value="Genomic_DNA"/>
</dbReference>
<name>A0ACB7J9D6_PLECO</name>
<keyword evidence="2" id="KW-1185">Reference proteome</keyword>
<evidence type="ECO:0000313" key="1">
    <source>
        <dbReference type="EMBL" id="KAG9225988.1"/>
    </source>
</evidence>
<sequence>MGSLIFMTRVDTCYPIFNRTICLRQTIIKHISMRATILFLVLSAVFVIASPLEGDGQPGWSENGGRPYGGTGQSGGGGGSYGVDNRLGGGDRGGDQGKTNWGSYGGGWSRRAHINTRAGYGVVESKETRGKTNAAIVA</sequence>
<protein>
    <submittedName>
        <fullName evidence="1">Uncharacterized protein</fullName>
    </submittedName>
</protein>
<comment type="caution">
    <text evidence="1">The sequence shown here is derived from an EMBL/GenBank/DDBJ whole genome shotgun (WGS) entry which is preliminary data.</text>
</comment>
<gene>
    <name evidence="1" type="ORF">CCMSSC00406_0009085</name>
</gene>
<evidence type="ECO:0000313" key="2">
    <source>
        <dbReference type="Proteomes" id="UP000824881"/>
    </source>
</evidence>
<reference evidence="1 2" key="1">
    <citation type="journal article" date="2021" name="Appl. Environ. Microbiol.">
        <title>Genetic linkage and physical mapping for an oyster mushroom Pleurotus cornucopiae and QTL analysis for the trait cap color.</title>
        <authorList>
            <person name="Zhang Y."/>
            <person name="Gao W."/>
            <person name="Sonnenberg A."/>
            <person name="Chen Q."/>
            <person name="Zhang J."/>
            <person name="Huang C."/>
        </authorList>
    </citation>
    <scope>NUCLEOTIDE SEQUENCE [LARGE SCALE GENOMIC DNA]</scope>
    <source>
        <strain evidence="1">CCMSSC00406</strain>
    </source>
</reference>
<dbReference type="Proteomes" id="UP000824881">
    <property type="component" value="Unassembled WGS sequence"/>
</dbReference>
<accession>A0ACB7J9D6</accession>